<gene>
    <name evidence="1" type="ORF">BCL32_2486</name>
</gene>
<dbReference type="Proteomes" id="UP000319824">
    <property type="component" value="Unassembled WGS sequence"/>
</dbReference>
<evidence type="ECO:0000313" key="2">
    <source>
        <dbReference type="Proteomes" id="UP000319824"/>
    </source>
</evidence>
<organism evidence="1 2">
    <name type="scientific">Rhizobium mongolense USDA 1844</name>
    <dbReference type="NCBI Taxonomy" id="1079460"/>
    <lineage>
        <taxon>Bacteria</taxon>
        <taxon>Pseudomonadati</taxon>
        <taxon>Pseudomonadota</taxon>
        <taxon>Alphaproteobacteria</taxon>
        <taxon>Hyphomicrobiales</taxon>
        <taxon>Rhizobiaceae</taxon>
        <taxon>Rhizobium/Agrobacterium group</taxon>
        <taxon>Rhizobium</taxon>
    </lineage>
</organism>
<reference evidence="1 2" key="1">
    <citation type="submission" date="2019-06" db="EMBL/GenBank/DDBJ databases">
        <title>Pac Bio to generate improved reference genome sequences for organisms with transposon mutant libraries (support for FEBA project).</title>
        <authorList>
            <person name="Blow M."/>
        </authorList>
    </citation>
    <scope>NUCLEOTIDE SEQUENCE [LARGE SCALE GENOMIC DNA]</scope>
    <source>
        <strain evidence="1 2">USDA 1844</strain>
    </source>
</reference>
<dbReference type="PANTHER" id="PTHR35528">
    <property type="entry name" value="BLL1675 PROTEIN"/>
    <property type="match status" value="1"/>
</dbReference>
<evidence type="ECO:0000313" key="1">
    <source>
        <dbReference type="EMBL" id="TVZ74158.1"/>
    </source>
</evidence>
<dbReference type="InterPro" id="IPR052183">
    <property type="entry name" value="IS_Transposase"/>
</dbReference>
<dbReference type="EMBL" id="VISO01000002">
    <property type="protein sequence ID" value="TVZ74158.1"/>
    <property type="molecule type" value="Genomic_DNA"/>
</dbReference>
<comment type="caution">
    <text evidence="1">The sequence shown here is derived from an EMBL/GenBank/DDBJ whole genome shotgun (WGS) entry which is preliminary data.</text>
</comment>
<sequence>MTARGDISAAAPVVQDCLVHIRSNTSAVTMFEGRHFDHSVILLCARWYLAYGISVRNLKEMLPDRGNSVDHSTIHRWVVNFSPPILDRFNSRMRAVTDKWHADEAYIRVRVNRCIFIEPWTASETVDFWCSQNRDLAHWQLPSDRASKSVSFSARSKICNRAKRTGCRWWHPNSDSHEN</sequence>
<accession>A0A559THR6</accession>
<proteinExistence type="predicted"/>
<name>A0A559THR6_9HYPH</name>
<protein>
    <recommendedName>
        <fullName evidence="3">Transposase</fullName>
    </recommendedName>
</protein>
<dbReference type="AlphaFoldDB" id="A0A559THR6"/>
<dbReference type="PANTHER" id="PTHR35528:SF3">
    <property type="entry name" value="BLL1675 PROTEIN"/>
    <property type="match status" value="1"/>
</dbReference>
<evidence type="ECO:0008006" key="3">
    <source>
        <dbReference type="Google" id="ProtNLM"/>
    </source>
</evidence>